<feature type="domain" description="N-acetyltransferase" evidence="4">
    <location>
        <begin position="162"/>
        <end position="309"/>
    </location>
</feature>
<accession>A0A7W9YFA0</accession>
<organism evidence="5 6">
    <name type="scientific">Nocardiopsis mwathae</name>
    <dbReference type="NCBI Taxonomy" id="1472723"/>
    <lineage>
        <taxon>Bacteria</taxon>
        <taxon>Bacillati</taxon>
        <taxon>Actinomycetota</taxon>
        <taxon>Actinomycetes</taxon>
        <taxon>Streptosporangiales</taxon>
        <taxon>Nocardiopsidaceae</taxon>
        <taxon>Nocardiopsis</taxon>
    </lineage>
</organism>
<keyword evidence="1 5" id="KW-0808">Transferase</keyword>
<dbReference type="Proteomes" id="UP000546642">
    <property type="component" value="Unassembled WGS sequence"/>
</dbReference>
<feature type="domain" description="N-acetyltransferase" evidence="4">
    <location>
        <begin position="3"/>
        <end position="159"/>
    </location>
</feature>
<evidence type="ECO:0000256" key="1">
    <source>
        <dbReference type="ARBA" id="ARBA00022679"/>
    </source>
</evidence>
<evidence type="ECO:0000256" key="3">
    <source>
        <dbReference type="SAM" id="MobiDB-lite"/>
    </source>
</evidence>
<keyword evidence="2" id="KW-0012">Acyltransferase</keyword>
<evidence type="ECO:0000313" key="6">
    <source>
        <dbReference type="Proteomes" id="UP000546642"/>
    </source>
</evidence>
<dbReference type="PROSITE" id="PS51186">
    <property type="entry name" value="GNAT"/>
    <property type="match status" value="2"/>
</dbReference>
<dbReference type="PANTHER" id="PTHR43877">
    <property type="entry name" value="AMINOALKYLPHOSPHONATE N-ACETYLTRANSFERASE-RELATED-RELATED"/>
    <property type="match status" value="1"/>
</dbReference>
<evidence type="ECO:0000259" key="4">
    <source>
        <dbReference type="PROSITE" id="PS51186"/>
    </source>
</evidence>
<keyword evidence="6" id="KW-1185">Reference proteome</keyword>
<sequence>MSLAIRPVRPEDLPAAAAPRRRTFPYETSTVAALRWRMERAPERARFRMFAADLDDVSVEVGGNVVGYSHAMPVWGSGRDDQGQAVVIVDPDHRRRGIGSRLARAAEDRLRSIGAAIVRAAGPADEADGFATRRGYARRSTTRLQAVELTELPVPLPPPEGVELRPASDDADDPGPVHALDEAVATDEPGDTPMDAMPYTTWVDLVWNEPRPDRGLSIVFLVDGRLAGLVALQADGRTRLKSEMTGTLREHRGRGLAKYAKTAALHRARGHGFRTAYTADDAADAPMLAIDSRLCYRHHTTEGLYAPEL</sequence>
<proteinExistence type="predicted"/>
<protein>
    <submittedName>
        <fullName evidence="5">GNAT superfamily N-acetyltransferase</fullName>
    </submittedName>
</protein>
<dbReference type="Pfam" id="PF00583">
    <property type="entry name" value="Acetyltransf_1"/>
    <property type="match status" value="2"/>
</dbReference>
<dbReference type="InterPro" id="IPR016181">
    <property type="entry name" value="Acyl_CoA_acyltransferase"/>
</dbReference>
<feature type="region of interest" description="Disordered" evidence="3">
    <location>
        <begin position="153"/>
        <end position="178"/>
    </location>
</feature>
<dbReference type="EMBL" id="JACHDS010000001">
    <property type="protein sequence ID" value="MBB6171100.1"/>
    <property type="molecule type" value="Genomic_DNA"/>
</dbReference>
<evidence type="ECO:0000256" key="2">
    <source>
        <dbReference type="ARBA" id="ARBA00023315"/>
    </source>
</evidence>
<dbReference type="RefSeq" id="WP_184074236.1">
    <property type="nucleotide sequence ID" value="NZ_JACHDS010000001.1"/>
</dbReference>
<dbReference type="InterPro" id="IPR050832">
    <property type="entry name" value="Bact_Acetyltransf"/>
</dbReference>
<name>A0A7W9YFA0_9ACTN</name>
<dbReference type="Gene3D" id="3.40.630.30">
    <property type="match status" value="1"/>
</dbReference>
<reference evidence="5 6" key="1">
    <citation type="submission" date="2020-08" db="EMBL/GenBank/DDBJ databases">
        <title>Sequencing the genomes of 1000 actinobacteria strains.</title>
        <authorList>
            <person name="Klenk H.-P."/>
        </authorList>
    </citation>
    <scope>NUCLEOTIDE SEQUENCE [LARGE SCALE GENOMIC DNA]</scope>
    <source>
        <strain evidence="5 6">DSM 46659</strain>
    </source>
</reference>
<dbReference type="PANTHER" id="PTHR43877:SF1">
    <property type="entry name" value="ACETYLTRANSFERASE"/>
    <property type="match status" value="1"/>
</dbReference>
<dbReference type="GO" id="GO:0016747">
    <property type="term" value="F:acyltransferase activity, transferring groups other than amino-acyl groups"/>
    <property type="evidence" value="ECO:0007669"/>
    <property type="project" value="InterPro"/>
</dbReference>
<dbReference type="AlphaFoldDB" id="A0A7W9YFA0"/>
<gene>
    <name evidence="5" type="ORF">HNR23_001160</name>
</gene>
<comment type="caution">
    <text evidence="5">The sequence shown here is derived from an EMBL/GenBank/DDBJ whole genome shotgun (WGS) entry which is preliminary data.</text>
</comment>
<dbReference type="SUPFAM" id="SSF55729">
    <property type="entry name" value="Acyl-CoA N-acyltransferases (Nat)"/>
    <property type="match status" value="1"/>
</dbReference>
<dbReference type="CDD" id="cd04301">
    <property type="entry name" value="NAT_SF"/>
    <property type="match status" value="2"/>
</dbReference>
<evidence type="ECO:0000313" key="5">
    <source>
        <dbReference type="EMBL" id="MBB6171100.1"/>
    </source>
</evidence>
<dbReference type="InterPro" id="IPR000182">
    <property type="entry name" value="GNAT_dom"/>
</dbReference>